<sequence>MHPANLGSCHMQVTTNYSNHTPLRIIYPCICVLYASTPLHAF</sequence>
<organism evidence="1 2">
    <name type="scientific">Olpidium bornovanus</name>
    <dbReference type="NCBI Taxonomy" id="278681"/>
    <lineage>
        <taxon>Eukaryota</taxon>
        <taxon>Fungi</taxon>
        <taxon>Fungi incertae sedis</taxon>
        <taxon>Olpidiomycota</taxon>
        <taxon>Olpidiomycotina</taxon>
        <taxon>Olpidiomycetes</taxon>
        <taxon>Olpidiales</taxon>
        <taxon>Olpidiaceae</taxon>
        <taxon>Olpidium</taxon>
    </lineage>
</organism>
<evidence type="ECO:0000313" key="2">
    <source>
        <dbReference type="Proteomes" id="UP000673691"/>
    </source>
</evidence>
<keyword evidence="2" id="KW-1185">Reference proteome</keyword>
<dbReference type="EMBL" id="JAEFCI010002822">
    <property type="protein sequence ID" value="KAG5461979.1"/>
    <property type="molecule type" value="Genomic_DNA"/>
</dbReference>
<reference evidence="1 2" key="1">
    <citation type="journal article" name="Sci. Rep.">
        <title>Genome-scale phylogenetic analyses confirm Olpidium as the closest living zoosporic fungus to the non-flagellated, terrestrial fungi.</title>
        <authorList>
            <person name="Chang Y."/>
            <person name="Rochon D."/>
            <person name="Sekimoto S."/>
            <person name="Wang Y."/>
            <person name="Chovatia M."/>
            <person name="Sandor L."/>
            <person name="Salamov A."/>
            <person name="Grigoriev I.V."/>
            <person name="Stajich J.E."/>
            <person name="Spatafora J.W."/>
        </authorList>
    </citation>
    <scope>NUCLEOTIDE SEQUENCE [LARGE SCALE GENOMIC DNA]</scope>
    <source>
        <strain evidence="1">S191</strain>
    </source>
</reference>
<comment type="caution">
    <text evidence="1">The sequence shown here is derived from an EMBL/GenBank/DDBJ whole genome shotgun (WGS) entry which is preliminary data.</text>
</comment>
<evidence type="ECO:0000313" key="1">
    <source>
        <dbReference type="EMBL" id="KAG5461979.1"/>
    </source>
</evidence>
<name>A0A8H8DKK2_9FUNG</name>
<protein>
    <submittedName>
        <fullName evidence="1">Uncharacterized protein</fullName>
    </submittedName>
</protein>
<accession>A0A8H8DKK2</accession>
<proteinExistence type="predicted"/>
<dbReference type="AlphaFoldDB" id="A0A8H8DKK2"/>
<dbReference type="Proteomes" id="UP000673691">
    <property type="component" value="Unassembled WGS sequence"/>
</dbReference>
<gene>
    <name evidence="1" type="ORF">BJ554DRAFT_5748</name>
</gene>